<reference evidence="2 3" key="2">
    <citation type="submission" date="2020-08" db="EMBL/GenBank/DDBJ databases">
        <authorList>
            <person name="Ueki A."/>
            <person name="Tonouchi A."/>
        </authorList>
    </citation>
    <scope>NUCLEOTIDE SEQUENCE [LARGE SCALE GENOMIC DNA]</scope>
    <source>
        <strain evidence="2 3">CTTW</strain>
    </source>
</reference>
<sequence>MLIYLIIILLLLTLLYFAAIMPRVFNRKDFSKFNGRYYAHRGLHSNPDKIPENSMAAFKLAVENNYGIEMDIQLSKDKVPVIFHDFTLKRVCRLNKKVRELTYDELQKLCLNQSKEKIPTLKEVLELVGGKVPLILEFKVEYTDTSVCDITAPMLENYKGTYCIESFNPLVLLWYRRKRPHIIRGQLASNLVKDKEVGSRTLFFVLQNLLLNFLTKPDFISFNYKYQKMLSFSLCKHFFHTPSFAWTIKNQESLNESMKNFDYFIFDHFIPEKILTKNNVLR</sequence>
<dbReference type="InterPro" id="IPR030395">
    <property type="entry name" value="GP_PDE_dom"/>
</dbReference>
<feature type="domain" description="GP-PDE" evidence="1">
    <location>
        <begin position="35"/>
        <end position="281"/>
    </location>
</feature>
<accession>A0A7I8DG68</accession>
<evidence type="ECO:0000259" key="1">
    <source>
        <dbReference type="PROSITE" id="PS51704"/>
    </source>
</evidence>
<evidence type="ECO:0000313" key="2">
    <source>
        <dbReference type="EMBL" id="BCJ97488.1"/>
    </source>
</evidence>
<evidence type="ECO:0000313" key="3">
    <source>
        <dbReference type="Proteomes" id="UP000515703"/>
    </source>
</evidence>
<dbReference type="GO" id="GO:0008081">
    <property type="term" value="F:phosphoric diester hydrolase activity"/>
    <property type="evidence" value="ECO:0007669"/>
    <property type="project" value="InterPro"/>
</dbReference>
<protein>
    <recommendedName>
        <fullName evidence="1">GP-PDE domain-containing protein</fullName>
    </recommendedName>
</protein>
<dbReference type="PROSITE" id="PS51704">
    <property type="entry name" value="GP_PDE"/>
    <property type="match status" value="1"/>
</dbReference>
<dbReference type="PANTHER" id="PTHR46211:SF1">
    <property type="entry name" value="GLYCEROPHOSPHODIESTER PHOSPHODIESTERASE, CYTOPLASMIC"/>
    <property type="match status" value="1"/>
</dbReference>
<proteinExistence type="predicted"/>
<reference evidence="2 3" key="1">
    <citation type="submission" date="2020-08" db="EMBL/GenBank/DDBJ databases">
        <title>Draft genome sequencing of an Anaerocolumna strain isolated from anoxic soil subjected to BSD treatment.</title>
        <authorList>
            <person name="Uek A."/>
            <person name="Tonouchi A."/>
        </authorList>
    </citation>
    <scope>NUCLEOTIDE SEQUENCE [LARGE SCALE GENOMIC DNA]</scope>
    <source>
        <strain evidence="2 3">CTTW</strain>
    </source>
</reference>
<keyword evidence="3" id="KW-1185">Reference proteome</keyword>
<organism evidence="2 3">
    <name type="scientific">Anaerocolumna chitinilytica</name>
    <dbReference type="NCBI Taxonomy" id="1727145"/>
    <lineage>
        <taxon>Bacteria</taxon>
        <taxon>Bacillati</taxon>
        <taxon>Bacillota</taxon>
        <taxon>Clostridia</taxon>
        <taxon>Lachnospirales</taxon>
        <taxon>Lachnospiraceae</taxon>
        <taxon>Anaerocolumna</taxon>
    </lineage>
</organism>
<dbReference type="SUPFAM" id="SSF51695">
    <property type="entry name" value="PLC-like phosphodiesterases"/>
    <property type="match status" value="1"/>
</dbReference>
<dbReference type="Pfam" id="PF03009">
    <property type="entry name" value="GDPD"/>
    <property type="match status" value="1"/>
</dbReference>
<dbReference type="GO" id="GO:0006629">
    <property type="term" value="P:lipid metabolic process"/>
    <property type="evidence" value="ECO:0007669"/>
    <property type="project" value="InterPro"/>
</dbReference>
<dbReference type="EMBL" id="AP023368">
    <property type="protein sequence ID" value="BCJ97488.1"/>
    <property type="molecule type" value="Genomic_DNA"/>
</dbReference>
<name>A0A7I8DG68_9FIRM</name>
<dbReference type="RefSeq" id="WP_185257909.1">
    <property type="nucleotide sequence ID" value="NZ_AP023368.1"/>
</dbReference>
<dbReference type="PANTHER" id="PTHR46211">
    <property type="entry name" value="GLYCEROPHOSPHORYL DIESTER PHOSPHODIESTERASE"/>
    <property type="match status" value="1"/>
</dbReference>
<dbReference type="AlphaFoldDB" id="A0A7I8DG68"/>
<dbReference type="KEGG" id="acht:bsdcttw_05290"/>
<dbReference type="Proteomes" id="UP000515703">
    <property type="component" value="Chromosome"/>
</dbReference>
<dbReference type="InterPro" id="IPR017946">
    <property type="entry name" value="PLC-like_Pdiesterase_TIM-brl"/>
</dbReference>
<gene>
    <name evidence="2" type="ORF">bsdcttw_05290</name>
</gene>
<dbReference type="Gene3D" id="3.20.20.190">
    <property type="entry name" value="Phosphatidylinositol (PI) phosphodiesterase"/>
    <property type="match status" value="1"/>
</dbReference>